<dbReference type="GO" id="GO:0020037">
    <property type="term" value="F:heme binding"/>
    <property type="evidence" value="ECO:0007669"/>
    <property type="project" value="InterPro"/>
</dbReference>
<dbReference type="AlphaFoldDB" id="A0A8H7CU82"/>
<evidence type="ECO:0000256" key="8">
    <source>
        <dbReference type="ARBA" id="ARBA00023033"/>
    </source>
</evidence>
<proteinExistence type="inferred from homology"/>
<evidence type="ECO:0000256" key="1">
    <source>
        <dbReference type="ARBA" id="ARBA00001971"/>
    </source>
</evidence>
<comment type="similarity">
    <text evidence="3">Belongs to the cytochrome P450 family.</text>
</comment>
<sequence length="200" mass="22810">MLSQTIQVVCRLFSTFGRYWIILGFLPRFEHRSALPYCEAVLREVFRWRTIVPFAIPHATSDDDIYEGYFITKGTKVLPNVWAMTYDESMYPNPDRFDPKRFLNTNGHLNADSQILGFGFGRRAHAGRYGADATVWATILTVLTTFNIAKAKDDTGKETEIETVFADGMVSSLQQPETIQMQLTPRNDVIKQLVTNMTDV</sequence>
<comment type="cofactor">
    <cofactor evidence="1">
        <name>heme</name>
        <dbReference type="ChEBI" id="CHEBI:30413"/>
    </cofactor>
</comment>
<dbReference type="InterPro" id="IPR036396">
    <property type="entry name" value="Cyt_P450_sf"/>
</dbReference>
<comment type="caution">
    <text evidence="9">The sequence shown here is derived from an EMBL/GenBank/DDBJ whole genome shotgun (WGS) entry which is preliminary data.</text>
</comment>
<keyword evidence="7" id="KW-0408">Iron</keyword>
<dbReference type="PANTHER" id="PTHR46300">
    <property type="entry name" value="P450, PUTATIVE (EUROFUNG)-RELATED-RELATED"/>
    <property type="match status" value="1"/>
</dbReference>
<evidence type="ECO:0000256" key="2">
    <source>
        <dbReference type="ARBA" id="ARBA00005179"/>
    </source>
</evidence>
<keyword evidence="10" id="KW-1185">Reference proteome</keyword>
<dbReference type="GO" id="GO:0016705">
    <property type="term" value="F:oxidoreductase activity, acting on paired donors, with incorporation or reduction of molecular oxygen"/>
    <property type="evidence" value="ECO:0007669"/>
    <property type="project" value="InterPro"/>
</dbReference>
<dbReference type="InterPro" id="IPR050364">
    <property type="entry name" value="Cytochrome_P450_fung"/>
</dbReference>
<evidence type="ECO:0000256" key="6">
    <source>
        <dbReference type="ARBA" id="ARBA00023002"/>
    </source>
</evidence>
<organism evidence="9 10">
    <name type="scientific">Mycena sanguinolenta</name>
    <dbReference type="NCBI Taxonomy" id="230812"/>
    <lineage>
        <taxon>Eukaryota</taxon>
        <taxon>Fungi</taxon>
        <taxon>Dikarya</taxon>
        <taxon>Basidiomycota</taxon>
        <taxon>Agaricomycotina</taxon>
        <taxon>Agaricomycetes</taxon>
        <taxon>Agaricomycetidae</taxon>
        <taxon>Agaricales</taxon>
        <taxon>Marasmiineae</taxon>
        <taxon>Mycenaceae</taxon>
        <taxon>Mycena</taxon>
    </lineage>
</organism>
<dbReference type="EMBL" id="JACAZH010000017">
    <property type="protein sequence ID" value="KAF7348402.1"/>
    <property type="molecule type" value="Genomic_DNA"/>
</dbReference>
<evidence type="ECO:0000256" key="7">
    <source>
        <dbReference type="ARBA" id="ARBA00023004"/>
    </source>
</evidence>
<evidence type="ECO:0000256" key="5">
    <source>
        <dbReference type="ARBA" id="ARBA00022723"/>
    </source>
</evidence>
<keyword evidence="8" id="KW-0503">Monooxygenase</keyword>
<dbReference type="GO" id="GO:0004497">
    <property type="term" value="F:monooxygenase activity"/>
    <property type="evidence" value="ECO:0007669"/>
    <property type="project" value="UniProtKB-KW"/>
</dbReference>
<name>A0A8H7CU82_9AGAR</name>
<dbReference type="Proteomes" id="UP000623467">
    <property type="component" value="Unassembled WGS sequence"/>
</dbReference>
<accession>A0A8H7CU82</accession>
<keyword evidence="5" id="KW-0479">Metal-binding</keyword>
<reference evidence="9" key="1">
    <citation type="submission" date="2020-05" db="EMBL/GenBank/DDBJ databases">
        <title>Mycena genomes resolve the evolution of fungal bioluminescence.</title>
        <authorList>
            <person name="Tsai I.J."/>
        </authorList>
    </citation>
    <scope>NUCLEOTIDE SEQUENCE</scope>
    <source>
        <strain evidence="9">160909Yilan</strain>
    </source>
</reference>
<dbReference type="PRINTS" id="PR00463">
    <property type="entry name" value="EP450I"/>
</dbReference>
<dbReference type="OrthoDB" id="3934656at2759"/>
<gene>
    <name evidence="9" type="ORF">MSAN_01794200</name>
</gene>
<protein>
    <submittedName>
        <fullName evidence="9">O-methylsterigmatocystin oxidoreductase</fullName>
    </submittedName>
</protein>
<evidence type="ECO:0000313" key="9">
    <source>
        <dbReference type="EMBL" id="KAF7348402.1"/>
    </source>
</evidence>
<dbReference type="GO" id="GO:0005506">
    <property type="term" value="F:iron ion binding"/>
    <property type="evidence" value="ECO:0007669"/>
    <property type="project" value="InterPro"/>
</dbReference>
<comment type="pathway">
    <text evidence="2">Secondary metabolite biosynthesis.</text>
</comment>
<dbReference type="PANTHER" id="PTHR46300:SF12">
    <property type="entry name" value="P450, PUTATIVE (EUROFUNG)-RELATED"/>
    <property type="match status" value="1"/>
</dbReference>
<dbReference type="SUPFAM" id="SSF48264">
    <property type="entry name" value="Cytochrome P450"/>
    <property type="match status" value="1"/>
</dbReference>
<evidence type="ECO:0000256" key="3">
    <source>
        <dbReference type="ARBA" id="ARBA00010617"/>
    </source>
</evidence>
<dbReference type="InterPro" id="IPR001128">
    <property type="entry name" value="Cyt_P450"/>
</dbReference>
<evidence type="ECO:0000256" key="4">
    <source>
        <dbReference type="ARBA" id="ARBA00022617"/>
    </source>
</evidence>
<evidence type="ECO:0000313" key="10">
    <source>
        <dbReference type="Proteomes" id="UP000623467"/>
    </source>
</evidence>
<dbReference type="Pfam" id="PF00067">
    <property type="entry name" value="p450"/>
    <property type="match status" value="1"/>
</dbReference>
<dbReference type="Gene3D" id="1.10.630.10">
    <property type="entry name" value="Cytochrome P450"/>
    <property type="match status" value="1"/>
</dbReference>
<dbReference type="InterPro" id="IPR002401">
    <property type="entry name" value="Cyt_P450_E_grp-I"/>
</dbReference>
<keyword evidence="4" id="KW-0349">Heme</keyword>
<keyword evidence="6" id="KW-0560">Oxidoreductase</keyword>